<dbReference type="Gene3D" id="2.30.30.520">
    <property type="match status" value="1"/>
</dbReference>
<feature type="domain" description="L-asparaginase N-terminal" evidence="9">
    <location>
        <begin position="104"/>
        <end position="299"/>
    </location>
</feature>
<dbReference type="GeneID" id="41598411"/>
<comment type="subunit">
    <text evidence="5 8">Heterodimer of GatD and GatE.</text>
</comment>
<dbReference type="InterPro" id="IPR027474">
    <property type="entry name" value="L-asparaginase_N"/>
</dbReference>
<keyword evidence="2 5" id="KW-0547">Nucleotide-binding</keyword>
<evidence type="ECO:0000256" key="2">
    <source>
        <dbReference type="ARBA" id="ARBA00022741"/>
    </source>
</evidence>
<dbReference type="PROSITE" id="PS00144">
    <property type="entry name" value="ASN_GLN_ASE_1"/>
    <property type="match status" value="1"/>
</dbReference>
<dbReference type="eggNOG" id="arCOG01924">
    <property type="taxonomic scope" value="Archaea"/>
</dbReference>
<protein>
    <recommendedName>
        <fullName evidence="5 8">Glutamyl-tRNA(Gln) amidotransferase subunit D</fullName>
        <shortName evidence="5">Glu-ADT subunit D</shortName>
        <ecNumber evidence="5 8">6.3.5.-</ecNumber>
    </recommendedName>
</protein>
<dbReference type="PIRSF" id="PIRSF001220">
    <property type="entry name" value="L-ASNase_gatD"/>
    <property type="match status" value="1"/>
</dbReference>
<dbReference type="KEGG" id="nev:NTE_02721"/>
<dbReference type="EMBL" id="CP007174">
    <property type="protein sequence ID" value="AIF84763.1"/>
    <property type="molecule type" value="Genomic_DNA"/>
</dbReference>
<dbReference type="InterPro" id="IPR011878">
    <property type="entry name" value="GatD"/>
</dbReference>
<evidence type="ECO:0000256" key="4">
    <source>
        <dbReference type="ARBA" id="ARBA00022917"/>
    </source>
</evidence>
<evidence type="ECO:0000256" key="1">
    <source>
        <dbReference type="ARBA" id="ARBA00022598"/>
    </source>
</evidence>
<keyword evidence="13" id="KW-1185">Reference proteome</keyword>
<keyword evidence="12" id="KW-0808">Transferase</keyword>
<dbReference type="PRINTS" id="PR00139">
    <property type="entry name" value="ASNGLNASE"/>
</dbReference>
<evidence type="ECO:0000256" key="5">
    <source>
        <dbReference type="HAMAP-Rule" id="MF_00586"/>
    </source>
</evidence>
<dbReference type="STRING" id="1459636.NTE_02721"/>
<feature type="active site" evidence="5">
    <location>
        <position position="269"/>
    </location>
</feature>
<dbReference type="InterPro" id="IPR027475">
    <property type="entry name" value="Asparaginase/glutaminase_AS2"/>
</dbReference>
<dbReference type="Pfam" id="PF00710">
    <property type="entry name" value="Asparaginase"/>
    <property type="match status" value="1"/>
</dbReference>
<dbReference type="PROSITE" id="PS00917">
    <property type="entry name" value="ASN_GLN_ASE_2"/>
    <property type="match status" value="1"/>
</dbReference>
<dbReference type="InterPro" id="IPR040919">
    <property type="entry name" value="Asparaginase_C"/>
</dbReference>
<dbReference type="NCBIfam" id="TIGR00519">
    <property type="entry name" value="asnASE_I"/>
    <property type="match status" value="1"/>
</dbReference>
<dbReference type="PIRSF" id="PIRSF500175">
    <property type="entry name" value="Glu_ADT_D"/>
    <property type="match status" value="1"/>
</dbReference>
<dbReference type="GO" id="GO:0006520">
    <property type="term" value="P:amino acid metabolic process"/>
    <property type="evidence" value="ECO:0007669"/>
    <property type="project" value="InterPro"/>
</dbReference>
<sequence length="445" mass="47146">MSSGSYRGAGAELLSKHGVSAGDTVSISIDGGETMTGVLMPRYESASDSYIVIKLKSGYNTGIEAAKIKSITKIAGAAGTAATKVTQQQQPSPPSKQEDVKLPKIALISTGGTIASKIDYRTGGVRAALSAEELYASVPELASIASVDPEVLMSEYSENINPGHWTIMADRIADKVRSGRYDGIIVSHGTDTMHYTASALSFALQGLPIPVVLVGAQRSSDRPSSDAALNLIGATTFAAKAPVAGVFVAMHAGTSDDAVAVHIGTRVRKNHTSRRDAFESIDVTPVALVKDGRVEMQKQSGIDLVPRGKGKLNLQSSFDSRVALVKYHPGFDPTLVYWLISKECGAIVFEGTGLGHVNKNLFGVLKEAAEKGVHMFMTSQCIWGRVSMTVYDTGRDLLDIGVVPLSDMISETAVVKAMWALANTQDLKKTMQENLAGEMSSAIPI</sequence>
<feature type="active site" evidence="5 7">
    <location>
        <position position="190"/>
    </location>
</feature>
<evidence type="ECO:0000256" key="6">
    <source>
        <dbReference type="PROSITE-ProRule" id="PRU10099"/>
    </source>
</evidence>
<feature type="domain" description="GatD N-terminal" evidence="11">
    <location>
        <begin position="21"/>
        <end position="72"/>
    </location>
</feature>
<name>A0A075MUH0_9ARCH</name>
<dbReference type="SUPFAM" id="SSF53774">
    <property type="entry name" value="Glutaminase/Asparaginase"/>
    <property type="match status" value="1"/>
</dbReference>
<dbReference type="PANTHER" id="PTHR11707:SF28">
    <property type="entry name" value="60 KDA LYSOPHOSPHOLIPASE"/>
    <property type="match status" value="1"/>
</dbReference>
<dbReference type="AlphaFoldDB" id="A0A075MUH0"/>
<dbReference type="InterPro" id="IPR037222">
    <property type="entry name" value="GatD_N_sf"/>
</dbReference>
<proteinExistence type="inferred from homology"/>
<keyword evidence="1 5" id="KW-0436">Ligase</keyword>
<gene>
    <name evidence="5" type="primary">gatD</name>
    <name evidence="12" type="ORF">NTE_02721</name>
</gene>
<keyword evidence="3 5" id="KW-0067">ATP-binding</keyword>
<dbReference type="InterPro" id="IPR040918">
    <property type="entry name" value="GatD_N"/>
</dbReference>
<dbReference type="CDD" id="cd08962">
    <property type="entry name" value="GatD"/>
    <property type="match status" value="1"/>
</dbReference>
<dbReference type="Proteomes" id="UP000028194">
    <property type="component" value="Chromosome"/>
</dbReference>
<dbReference type="HOGENOM" id="CLU_019134_2_1_2"/>
<dbReference type="Gene3D" id="3.40.50.1170">
    <property type="entry name" value="L-asparaginase, N-terminal domain"/>
    <property type="match status" value="1"/>
</dbReference>
<dbReference type="GO" id="GO:0005524">
    <property type="term" value="F:ATP binding"/>
    <property type="evidence" value="ECO:0007669"/>
    <property type="project" value="UniProtKB-KW"/>
</dbReference>
<comment type="catalytic activity">
    <reaction evidence="5 8">
        <text>L-glutamyl-tRNA(Gln) + L-glutamine + ATP + H2O = L-glutaminyl-tRNA(Gln) + L-glutamate + ADP + phosphate + H(+)</text>
        <dbReference type="Rhea" id="RHEA:17521"/>
        <dbReference type="Rhea" id="RHEA-COMP:9681"/>
        <dbReference type="Rhea" id="RHEA-COMP:9684"/>
        <dbReference type="ChEBI" id="CHEBI:15377"/>
        <dbReference type="ChEBI" id="CHEBI:15378"/>
        <dbReference type="ChEBI" id="CHEBI:29985"/>
        <dbReference type="ChEBI" id="CHEBI:30616"/>
        <dbReference type="ChEBI" id="CHEBI:43474"/>
        <dbReference type="ChEBI" id="CHEBI:58359"/>
        <dbReference type="ChEBI" id="CHEBI:78520"/>
        <dbReference type="ChEBI" id="CHEBI:78521"/>
        <dbReference type="ChEBI" id="CHEBI:456216"/>
    </reaction>
</comment>
<evidence type="ECO:0000256" key="3">
    <source>
        <dbReference type="ARBA" id="ARBA00022840"/>
    </source>
</evidence>
<dbReference type="GO" id="GO:0006412">
    <property type="term" value="P:translation"/>
    <property type="evidence" value="ECO:0007669"/>
    <property type="project" value="UniProtKB-UniRule"/>
</dbReference>
<evidence type="ECO:0000259" key="11">
    <source>
        <dbReference type="Pfam" id="PF18195"/>
    </source>
</evidence>
<evidence type="ECO:0000259" key="9">
    <source>
        <dbReference type="Pfam" id="PF00710"/>
    </source>
</evidence>
<dbReference type="GO" id="GO:0006450">
    <property type="term" value="P:regulation of translational fidelity"/>
    <property type="evidence" value="ECO:0007669"/>
    <property type="project" value="InterPro"/>
</dbReference>
<feature type="active site" evidence="5">
    <location>
        <position position="191"/>
    </location>
</feature>
<dbReference type="Pfam" id="PF17763">
    <property type="entry name" value="Asparaginase_C"/>
    <property type="match status" value="1"/>
</dbReference>
<dbReference type="Gene3D" id="3.40.50.40">
    <property type="match status" value="1"/>
</dbReference>
<comment type="function">
    <text evidence="5 8">Allows the formation of correctly charged Gln-tRNA(Gln) through the transamidation of misacylated Glu-tRNA(Gln) in organisms which lack glutaminyl-tRNA synthetase. The reaction takes place in the presence of glutamine and ATP through an activated gamma-phospho-Glu-tRNA(Gln). The GatDE system is specific for glutamate and does not act on aspartate.</text>
</comment>
<dbReference type="PROSITE" id="PS51732">
    <property type="entry name" value="ASN_GLN_ASE_3"/>
    <property type="match status" value="1"/>
</dbReference>
<dbReference type="InterPro" id="IPR037152">
    <property type="entry name" value="L-asparaginase_N_sf"/>
</dbReference>
<dbReference type="InterPro" id="IPR036152">
    <property type="entry name" value="Asp/glu_Ase-like_sf"/>
</dbReference>
<feature type="domain" description="Asparaginase/glutaminase C-terminal" evidence="10">
    <location>
        <begin position="321"/>
        <end position="429"/>
    </location>
</feature>
<dbReference type="InterPro" id="IPR020827">
    <property type="entry name" value="Asparaginase/glutaminase_AS1"/>
</dbReference>
<feature type="active site" evidence="5 6">
    <location>
        <position position="113"/>
    </location>
</feature>
<comment type="similarity">
    <text evidence="5 8">Belongs to the asparaginase 1 family. GatD subfamily.</text>
</comment>
<dbReference type="InterPro" id="IPR027473">
    <property type="entry name" value="L-asparaginase_C"/>
</dbReference>
<dbReference type="RefSeq" id="WP_226986997.1">
    <property type="nucleotide sequence ID" value="NZ_CP007174.1"/>
</dbReference>
<dbReference type="GO" id="GO:0016740">
    <property type="term" value="F:transferase activity"/>
    <property type="evidence" value="ECO:0007669"/>
    <property type="project" value="UniProtKB-KW"/>
</dbReference>
<accession>A0A075MUH0</accession>
<evidence type="ECO:0000256" key="7">
    <source>
        <dbReference type="PROSITE-ProRule" id="PRU10100"/>
    </source>
</evidence>
<keyword evidence="4 5" id="KW-0648">Protein biosynthesis</keyword>
<dbReference type="NCBIfam" id="NF003217">
    <property type="entry name" value="PRK04183.1"/>
    <property type="match status" value="1"/>
</dbReference>
<dbReference type="InterPro" id="IPR006034">
    <property type="entry name" value="Asparaginase/glutaminase-like"/>
</dbReference>
<dbReference type="Pfam" id="PF18195">
    <property type="entry name" value="GatD_N"/>
    <property type="match status" value="1"/>
</dbReference>
<evidence type="ECO:0000313" key="13">
    <source>
        <dbReference type="Proteomes" id="UP000028194"/>
    </source>
</evidence>
<dbReference type="InterPro" id="IPR006033">
    <property type="entry name" value="AsnA_fam"/>
</dbReference>
<evidence type="ECO:0000259" key="10">
    <source>
        <dbReference type="Pfam" id="PF17763"/>
    </source>
</evidence>
<dbReference type="EC" id="6.3.5.-" evidence="5 8"/>
<dbReference type="SMART" id="SM00870">
    <property type="entry name" value="Asparaginase"/>
    <property type="match status" value="1"/>
</dbReference>
<evidence type="ECO:0000256" key="8">
    <source>
        <dbReference type="RuleBase" id="RU004457"/>
    </source>
</evidence>
<dbReference type="NCBIfam" id="TIGR02153">
    <property type="entry name" value="gatD_arch"/>
    <property type="match status" value="1"/>
</dbReference>
<organism evidence="12 13">
    <name type="scientific">Candidatus Nitrososphaera evergladensis SR1</name>
    <dbReference type="NCBI Taxonomy" id="1459636"/>
    <lineage>
        <taxon>Archaea</taxon>
        <taxon>Nitrososphaerota</taxon>
        <taxon>Nitrososphaeria</taxon>
        <taxon>Nitrososphaerales</taxon>
        <taxon>Nitrososphaeraceae</taxon>
        <taxon>Nitrososphaera</taxon>
    </lineage>
</organism>
<evidence type="ECO:0000313" key="12">
    <source>
        <dbReference type="EMBL" id="AIF84763.1"/>
    </source>
</evidence>
<dbReference type="HAMAP" id="MF_00586">
    <property type="entry name" value="GatD"/>
    <property type="match status" value="1"/>
</dbReference>
<dbReference type="SUPFAM" id="SSF141300">
    <property type="entry name" value="GatD N-terminal domain-like"/>
    <property type="match status" value="1"/>
</dbReference>
<reference evidence="12 13" key="1">
    <citation type="journal article" date="2014" name="PLoS ONE">
        <title>Genome Sequence of Candidatus Nitrososphaera evergladensis from Group I.1b Enriched from Everglades Soil Reveals Novel Genomic Features of the Ammonia-Oxidizing Archaea.</title>
        <authorList>
            <person name="Zhalnina K.V."/>
            <person name="Dias R."/>
            <person name="Leonard M.T."/>
            <person name="Dorr de Quadros P."/>
            <person name="Camargo F.A."/>
            <person name="Drew J.C."/>
            <person name="Farmerie W.G."/>
            <person name="Daroub S.H."/>
            <person name="Triplett E.W."/>
        </authorList>
    </citation>
    <scope>NUCLEOTIDE SEQUENCE [LARGE SCALE GENOMIC DNA]</scope>
    <source>
        <strain evidence="12 13">SR1</strain>
    </source>
</reference>
<dbReference type="GO" id="GO:0050567">
    <property type="term" value="F:glutaminyl-tRNA synthase (glutamine-hydrolyzing) activity"/>
    <property type="evidence" value="ECO:0007669"/>
    <property type="project" value="UniProtKB-UniRule"/>
</dbReference>
<dbReference type="PANTHER" id="PTHR11707">
    <property type="entry name" value="L-ASPARAGINASE"/>
    <property type="match status" value="1"/>
</dbReference>
<dbReference type="GO" id="GO:0004067">
    <property type="term" value="F:asparaginase activity"/>
    <property type="evidence" value="ECO:0007669"/>
    <property type="project" value="UniProtKB-UniRule"/>
</dbReference>